<dbReference type="InterPro" id="IPR007630">
    <property type="entry name" value="RNA_pol_sigma70_r4"/>
</dbReference>
<evidence type="ECO:0000256" key="3">
    <source>
        <dbReference type="ARBA" id="ARBA00023125"/>
    </source>
</evidence>
<accession>A0A2Z3JUY7</accession>
<dbReference type="GO" id="GO:0003677">
    <property type="term" value="F:DNA binding"/>
    <property type="evidence" value="ECO:0007669"/>
    <property type="project" value="UniProtKB-KW"/>
</dbReference>
<dbReference type="InterPro" id="IPR037171">
    <property type="entry name" value="NagB/RpiA_transferase-like"/>
</dbReference>
<dbReference type="KEGG" id="dez:DKM44_14715"/>
<proteinExistence type="inferred from homology"/>
<keyword evidence="4" id="KW-0804">Transcription</keyword>
<dbReference type="InterPro" id="IPR013324">
    <property type="entry name" value="RNA_pol_sigma_r3/r4-like"/>
</dbReference>
<evidence type="ECO:0000313" key="7">
    <source>
        <dbReference type="EMBL" id="AWN24324.1"/>
    </source>
</evidence>
<feature type="domain" description="RNA polymerase sigma-70 region 4" evidence="6">
    <location>
        <begin position="24"/>
        <end position="58"/>
    </location>
</feature>
<dbReference type="PANTHER" id="PTHR34294:SF1">
    <property type="entry name" value="TRANSCRIPTIONAL REGULATOR LSRR"/>
    <property type="match status" value="1"/>
</dbReference>
<dbReference type="GO" id="GO:0030246">
    <property type="term" value="F:carbohydrate binding"/>
    <property type="evidence" value="ECO:0007669"/>
    <property type="project" value="InterPro"/>
</dbReference>
<dbReference type="Pfam" id="PF04198">
    <property type="entry name" value="Sugar-bind"/>
    <property type="match status" value="1"/>
</dbReference>
<name>A0A2Z3JUY7_9DEIO</name>
<dbReference type="InterPro" id="IPR007324">
    <property type="entry name" value="Sugar-bd_dom_put"/>
</dbReference>
<keyword evidence="8" id="KW-1185">Reference proteome</keyword>
<dbReference type="Gene3D" id="1.10.10.10">
    <property type="entry name" value="Winged helix-like DNA-binding domain superfamily/Winged helix DNA-binding domain"/>
    <property type="match status" value="1"/>
</dbReference>
<dbReference type="InterPro" id="IPR051054">
    <property type="entry name" value="SorC_transcr_regulators"/>
</dbReference>
<dbReference type="Proteomes" id="UP000245368">
    <property type="component" value="Chromosome"/>
</dbReference>
<dbReference type="RefSeq" id="WP_109828049.1">
    <property type="nucleotide sequence ID" value="NZ_CP029494.1"/>
</dbReference>
<feature type="domain" description="Sugar-binding" evidence="5">
    <location>
        <begin position="70"/>
        <end position="327"/>
    </location>
</feature>
<evidence type="ECO:0000256" key="4">
    <source>
        <dbReference type="ARBA" id="ARBA00023163"/>
    </source>
</evidence>
<dbReference type="AlphaFoldDB" id="A0A2Z3JUY7"/>
<dbReference type="GO" id="GO:0006352">
    <property type="term" value="P:DNA-templated transcription initiation"/>
    <property type="evidence" value="ECO:0007669"/>
    <property type="project" value="InterPro"/>
</dbReference>
<dbReference type="SUPFAM" id="SSF88659">
    <property type="entry name" value="Sigma3 and sigma4 domains of RNA polymerase sigma factors"/>
    <property type="match status" value="1"/>
</dbReference>
<sequence>MSKPQRAAAPGSAPTDAAAQAVQVARLYFYQGLTTGEIAQELGLSRPRVSRLLTLARRSGLVEIRIHDPAEHPQVLEAQLRERFPGLSPHVVAVPPGSSPELSLERVAAYSANLLGQLLRPGQTVGLAWGTTLDAVSRALKPRAVPDLTFVQLNGSANAQDFMSGFVTDTLQRFARTYGARAHLFPVPTFFDNPQTKTMMWQERSVRHVLELQRRADLLLYSLGSLQADTPSHVYAGGYLGAAEQAELAAQGVVGDLATVFYRADGSFGGIPLNERASGPDLAQIRSAPQSLCVVSGLGKARALHAALLGGLARTLVVDEPTARAVLDLG</sequence>
<dbReference type="GO" id="GO:0003700">
    <property type="term" value="F:DNA-binding transcription factor activity"/>
    <property type="evidence" value="ECO:0007669"/>
    <property type="project" value="InterPro"/>
</dbReference>
<dbReference type="Gene3D" id="3.40.50.1360">
    <property type="match status" value="1"/>
</dbReference>
<dbReference type="InterPro" id="IPR036388">
    <property type="entry name" value="WH-like_DNA-bd_sf"/>
</dbReference>
<evidence type="ECO:0000313" key="8">
    <source>
        <dbReference type="Proteomes" id="UP000245368"/>
    </source>
</evidence>
<evidence type="ECO:0000256" key="2">
    <source>
        <dbReference type="ARBA" id="ARBA00023015"/>
    </source>
</evidence>
<gene>
    <name evidence="7" type="ORF">DKM44_14715</name>
</gene>
<dbReference type="PANTHER" id="PTHR34294">
    <property type="entry name" value="TRANSCRIPTIONAL REGULATOR-RELATED"/>
    <property type="match status" value="1"/>
</dbReference>
<evidence type="ECO:0000256" key="1">
    <source>
        <dbReference type="ARBA" id="ARBA00010466"/>
    </source>
</evidence>
<evidence type="ECO:0000259" key="5">
    <source>
        <dbReference type="Pfam" id="PF04198"/>
    </source>
</evidence>
<keyword evidence="3" id="KW-0238">DNA-binding</keyword>
<organism evidence="7 8">
    <name type="scientific">Deinococcus irradiatisoli</name>
    <dbReference type="NCBI Taxonomy" id="2202254"/>
    <lineage>
        <taxon>Bacteria</taxon>
        <taxon>Thermotogati</taxon>
        <taxon>Deinococcota</taxon>
        <taxon>Deinococci</taxon>
        <taxon>Deinococcales</taxon>
        <taxon>Deinococcaceae</taxon>
        <taxon>Deinococcus</taxon>
    </lineage>
</organism>
<protein>
    <submittedName>
        <fullName evidence="7">Transcriptional regulator</fullName>
    </submittedName>
</protein>
<dbReference type="Pfam" id="PF04545">
    <property type="entry name" value="Sigma70_r4"/>
    <property type="match status" value="1"/>
</dbReference>
<dbReference type="EMBL" id="CP029494">
    <property type="protein sequence ID" value="AWN24324.1"/>
    <property type="molecule type" value="Genomic_DNA"/>
</dbReference>
<dbReference type="OrthoDB" id="58802at2"/>
<dbReference type="SUPFAM" id="SSF100950">
    <property type="entry name" value="NagB/RpiA/CoA transferase-like"/>
    <property type="match status" value="1"/>
</dbReference>
<evidence type="ECO:0000259" key="6">
    <source>
        <dbReference type="Pfam" id="PF04545"/>
    </source>
</evidence>
<keyword evidence="2" id="KW-0805">Transcription regulation</keyword>
<comment type="similarity">
    <text evidence="1">Belongs to the SorC transcriptional regulatory family.</text>
</comment>
<reference evidence="7 8" key="1">
    <citation type="submission" date="2018-05" db="EMBL/GenBank/DDBJ databases">
        <title>Complete Genome Sequence of Deinococcus sp. strain 17bor-2.</title>
        <authorList>
            <person name="Srinivasan S."/>
        </authorList>
    </citation>
    <scope>NUCLEOTIDE SEQUENCE [LARGE SCALE GENOMIC DNA]</scope>
    <source>
        <strain evidence="7 8">17bor-2</strain>
    </source>
</reference>